<keyword evidence="1 3" id="KW-0732">Signal</keyword>
<dbReference type="RefSeq" id="WP_073374169.1">
    <property type="nucleotide sequence ID" value="NZ_FQXS01000005.1"/>
</dbReference>
<dbReference type="InterPro" id="IPR046357">
    <property type="entry name" value="PPIase_dom_sf"/>
</dbReference>
<evidence type="ECO:0000256" key="1">
    <source>
        <dbReference type="ARBA" id="ARBA00022729"/>
    </source>
</evidence>
<dbReference type="InterPro" id="IPR027304">
    <property type="entry name" value="Trigger_fact/SurA_dom_sf"/>
</dbReference>
<reference evidence="5 6" key="1">
    <citation type="submission" date="2016-11" db="EMBL/GenBank/DDBJ databases">
        <authorList>
            <person name="Jaros S."/>
            <person name="Januszkiewicz K."/>
            <person name="Wedrychowicz H."/>
        </authorList>
    </citation>
    <scope>NUCLEOTIDE SEQUENCE [LARGE SCALE GENOMIC DNA]</scope>
    <source>
        <strain evidence="5 6">DSM 9705</strain>
    </source>
</reference>
<dbReference type="Pfam" id="PF00639">
    <property type="entry name" value="Rotamase"/>
    <property type="match status" value="1"/>
</dbReference>
<evidence type="ECO:0000259" key="4">
    <source>
        <dbReference type="PROSITE" id="PS50198"/>
    </source>
</evidence>
<dbReference type="InterPro" id="IPR000297">
    <property type="entry name" value="PPIase_PpiC"/>
</dbReference>
<name>A0A1M5UIN0_9BACT</name>
<dbReference type="Gene3D" id="3.10.50.40">
    <property type="match status" value="1"/>
</dbReference>
<dbReference type="Proteomes" id="UP000184139">
    <property type="component" value="Unassembled WGS sequence"/>
</dbReference>
<evidence type="ECO:0000313" key="5">
    <source>
        <dbReference type="EMBL" id="SHH62503.1"/>
    </source>
</evidence>
<dbReference type="PANTHER" id="PTHR47637:SF1">
    <property type="entry name" value="CHAPERONE SURA"/>
    <property type="match status" value="1"/>
</dbReference>
<evidence type="ECO:0000256" key="2">
    <source>
        <dbReference type="PROSITE-ProRule" id="PRU00278"/>
    </source>
</evidence>
<sequence>MRLFAIISPFFVIACCLVVLGTTATDCASEIIDKVVAQVNDDVITLSELEEEGGPLFAKIRREAPADERQEALEMVRDQVLNALVNRKLIAQEAAKQGISVSDQEVDEAFNQVLAANGATREEFLGELEQNGIGEQTYRRNLKSQLLQNKLLMLAVRSKILITDDMVLDYYHDEYTKNVAEGSFYLLQIGVGWDEPETAQQSTAALYQAKLDARKRAERIHKLALAGQDFRDLARRFSDLPSAEEGGDIGVFAEDEMADYMKTAVADLKPGDISDIVETPFGYQFFQLLSGGSGGIVSKAPYETVKEQIREELYRETMQEEYEAWLKRLREAAYIRK</sequence>
<feature type="domain" description="PpiC" evidence="4">
    <location>
        <begin position="181"/>
        <end position="290"/>
    </location>
</feature>
<dbReference type="PROSITE" id="PS50198">
    <property type="entry name" value="PPIC_PPIASE_2"/>
    <property type="match status" value="1"/>
</dbReference>
<feature type="signal peptide" evidence="3">
    <location>
        <begin position="1"/>
        <end position="24"/>
    </location>
</feature>
<protein>
    <submittedName>
        <fullName evidence="5">Periplasmic chaperone for outer membrane proteins SurA</fullName>
    </submittedName>
</protein>
<accession>A0A1M5UIN0</accession>
<organism evidence="5 6">
    <name type="scientific">Desulfofustis glycolicus DSM 9705</name>
    <dbReference type="NCBI Taxonomy" id="1121409"/>
    <lineage>
        <taxon>Bacteria</taxon>
        <taxon>Pseudomonadati</taxon>
        <taxon>Thermodesulfobacteriota</taxon>
        <taxon>Desulfobulbia</taxon>
        <taxon>Desulfobulbales</taxon>
        <taxon>Desulfocapsaceae</taxon>
        <taxon>Desulfofustis</taxon>
    </lineage>
</organism>
<dbReference type="GO" id="GO:0003755">
    <property type="term" value="F:peptidyl-prolyl cis-trans isomerase activity"/>
    <property type="evidence" value="ECO:0007669"/>
    <property type="project" value="UniProtKB-KW"/>
</dbReference>
<proteinExistence type="predicted"/>
<dbReference type="PROSITE" id="PS51257">
    <property type="entry name" value="PROKAR_LIPOPROTEIN"/>
    <property type="match status" value="1"/>
</dbReference>
<dbReference type="PANTHER" id="PTHR47637">
    <property type="entry name" value="CHAPERONE SURA"/>
    <property type="match status" value="1"/>
</dbReference>
<dbReference type="Pfam" id="PF13624">
    <property type="entry name" value="SurA_N_3"/>
    <property type="match status" value="1"/>
</dbReference>
<keyword evidence="2" id="KW-0697">Rotamase</keyword>
<dbReference type="EMBL" id="FQXS01000005">
    <property type="protein sequence ID" value="SHH62503.1"/>
    <property type="molecule type" value="Genomic_DNA"/>
</dbReference>
<evidence type="ECO:0000256" key="3">
    <source>
        <dbReference type="SAM" id="SignalP"/>
    </source>
</evidence>
<dbReference type="OrthoDB" id="14196at2"/>
<feature type="chain" id="PRO_5012409513" evidence="3">
    <location>
        <begin position="25"/>
        <end position="337"/>
    </location>
</feature>
<dbReference type="Gene3D" id="1.10.4030.10">
    <property type="entry name" value="Porin chaperone SurA, peptide-binding domain"/>
    <property type="match status" value="1"/>
</dbReference>
<dbReference type="STRING" id="1121409.SAMN02745124_01168"/>
<dbReference type="SUPFAM" id="SSF109998">
    <property type="entry name" value="Triger factor/SurA peptide-binding domain-like"/>
    <property type="match status" value="1"/>
</dbReference>
<keyword evidence="6" id="KW-1185">Reference proteome</keyword>
<dbReference type="InterPro" id="IPR050280">
    <property type="entry name" value="OMP_Chaperone_SurA"/>
</dbReference>
<evidence type="ECO:0000313" key="6">
    <source>
        <dbReference type="Proteomes" id="UP000184139"/>
    </source>
</evidence>
<dbReference type="SUPFAM" id="SSF54534">
    <property type="entry name" value="FKBP-like"/>
    <property type="match status" value="1"/>
</dbReference>
<dbReference type="AlphaFoldDB" id="A0A1M5UIN0"/>
<gene>
    <name evidence="5" type="ORF">SAMN02745124_01168</name>
</gene>
<keyword evidence="2" id="KW-0413">Isomerase</keyword>